<accession>A0A7J7XB36</accession>
<comment type="caution">
    <text evidence="2">The sequence shown here is derived from an EMBL/GenBank/DDBJ whole genome shotgun (WGS) entry which is preliminary data.</text>
</comment>
<name>A0A7J7XB36_PIPKU</name>
<keyword evidence="3" id="KW-1185">Reference proteome</keyword>
<dbReference type="AlphaFoldDB" id="A0A7J7XB36"/>
<dbReference type="EMBL" id="JACAGB010000008">
    <property type="protein sequence ID" value="KAF6346864.1"/>
    <property type="molecule type" value="Genomic_DNA"/>
</dbReference>
<evidence type="ECO:0000313" key="3">
    <source>
        <dbReference type="Proteomes" id="UP000558488"/>
    </source>
</evidence>
<feature type="region of interest" description="Disordered" evidence="1">
    <location>
        <begin position="1"/>
        <end position="47"/>
    </location>
</feature>
<feature type="compositionally biased region" description="Polar residues" evidence="1">
    <location>
        <begin position="104"/>
        <end position="121"/>
    </location>
</feature>
<protein>
    <submittedName>
        <fullName evidence="2">Uncharacterized protein</fullName>
    </submittedName>
</protein>
<dbReference type="Proteomes" id="UP000558488">
    <property type="component" value="Unassembled WGS sequence"/>
</dbReference>
<feature type="region of interest" description="Disordered" evidence="1">
    <location>
        <begin position="102"/>
        <end position="121"/>
    </location>
</feature>
<sequence>MSNCGREQSLAISDRDKQRASAPMTSGLLPEAHSAPSTPHPPAPKVLPLLLPNGIPVGQSDDNKMLTFTESLLCTVHRAKHCACTVLILTTLRRIEYFYPHPTSEGTEAQNGSDLPEGCSQ</sequence>
<proteinExistence type="predicted"/>
<evidence type="ECO:0000256" key="1">
    <source>
        <dbReference type="SAM" id="MobiDB-lite"/>
    </source>
</evidence>
<reference evidence="2 3" key="1">
    <citation type="journal article" date="2020" name="Nature">
        <title>Six reference-quality genomes reveal evolution of bat adaptations.</title>
        <authorList>
            <person name="Jebb D."/>
            <person name="Huang Z."/>
            <person name="Pippel M."/>
            <person name="Hughes G.M."/>
            <person name="Lavrichenko K."/>
            <person name="Devanna P."/>
            <person name="Winkler S."/>
            <person name="Jermiin L.S."/>
            <person name="Skirmuntt E.C."/>
            <person name="Katzourakis A."/>
            <person name="Burkitt-Gray L."/>
            <person name="Ray D.A."/>
            <person name="Sullivan K.A.M."/>
            <person name="Roscito J.G."/>
            <person name="Kirilenko B.M."/>
            <person name="Davalos L.M."/>
            <person name="Corthals A.P."/>
            <person name="Power M.L."/>
            <person name="Jones G."/>
            <person name="Ransome R.D."/>
            <person name="Dechmann D.K.N."/>
            <person name="Locatelli A.G."/>
            <person name="Puechmaille S.J."/>
            <person name="Fedrigo O."/>
            <person name="Jarvis E.D."/>
            <person name="Hiller M."/>
            <person name="Vernes S.C."/>
            <person name="Myers E.W."/>
            <person name="Teeling E.C."/>
        </authorList>
    </citation>
    <scope>NUCLEOTIDE SEQUENCE [LARGE SCALE GENOMIC DNA]</scope>
    <source>
        <strain evidence="2">MPipKuh1</strain>
        <tissue evidence="2">Flight muscle</tissue>
    </source>
</reference>
<organism evidence="2 3">
    <name type="scientific">Pipistrellus kuhlii</name>
    <name type="common">Kuhl's pipistrelle</name>
    <dbReference type="NCBI Taxonomy" id="59472"/>
    <lineage>
        <taxon>Eukaryota</taxon>
        <taxon>Metazoa</taxon>
        <taxon>Chordata</taxon>
        <taxon>Craniata</taxon>
        <taxon>Vertebrata</taxon>
        <taxon>Euteleostomi</taxon>
        <taxon>Mammalia</taxon>
        <taxon>Eutheria</taxon>
        <taxon>Laurasiatheria</taxon>
        <taxon>Chiroptera</taxon>
        <taxon>Yangochiroptera</taxon>
        <taxon>Vespertilionidae</taxon>
        <taxon>Pipistrellus</taxon>
    </lineage>
</organism>
<evidence type="ECO:0000313" key="2">
    <source>
        <dbReference type="EMBL" id="KAF6346864.1"/>
    </source>
</evidence>
<gene>
    <name evidence="2" type="ORF">mPipKuh1_010612</name>
</gene>